<evidence type="ECO:0000313" key="1">
    <source>
        <dbReference type="EMBL" id="MFD1605500.1"/>
    </source>
</evidence>
<organism evidence="1 2">
    <name type="scientific">Flavobacterium artemisiae</name>
    <dbReference type="NCBI Taxonomy" id="2126556"/>
    <lineage>
        <taxon>Bacteria</taxon>
        <taxon>Pseudomonadati</taxon>
        <taxon>Bacteroidota</taxon>
        <taxon>Flavobacteriia</taxon>
        <taxon>Flavobacteriales</taxon>
        <taxon>Flavobacteriaceae</taxon>
        <taxon>Flavobacterium</taxon>
    </lineage>
</organism>
<proteinExistence type="predicted"/>
<dbReference type="PROSITE" id="PS51257">
    <property type="entry name" value="PROKAR_LIPOPROTEIN"/>
    <property type="match status" value="1"/>
</dbReference>
<gene>
    <name evidence="1" type="ORF">ACFSC2_22380</name>
</gene>
<dbReference type="Proteomes" id="UP001597138">
    <property type="component" value="Unassembled WGS sequence"/>
</dbReference>
<dbReference type="RefSeq" id="WP_379813319.1">
    <property type="nucleotide sequence ID" value="NZ_JBHUDZ010000018.1"/>
</dbReference>
<name>A0ABW4HJH8_9FLAO</name>
<protein>
    <recommendedName>
        <fullName evidence="3">Lipoprotein</fullName>
    </recommendedName>
</protein>
<evidence type="ECO:0008006" key="3">
    <source>
        <dbReference type="Google" id="ProtNLM"/>
    </source>
</evidence>
<keyword evidence="2" id="KW-1185">Reference proteome</keyword>
<evidence type="ECO:0000313" key="2">
    <source>
        <dbReference type="Proteomes" id="UP001597138"/>
    </source>
</evidence>
<dbReference type="EMBL" id="JBHUDZ010000018">
    <property type="protein sequence ID" value="MFD1605500.1"/>
    <property type="molecule type" value="Genomic_DNA"/>
</dbReference>
<accession>A0ABW4HJH8</accession>
<reference evidence="2" key="1">
    <citation type="journal article" date="2019" name="Int. J. Syst. Evol. Microbiol.">
        <title>The Global Catalogue of Microorganisms (GCM) 10K type strain sequencing project: providing services to taxonomists for standard genome sequencing and annotation.</title>
        <authorList>
            <consortium name="The Broad Institute Genomics Platform"/>
            <consortium name="The Broad Institute Genome Sequencing Center for Infectious Disease"/>
            <person name="Wu L."/>
            <person name="Ma J."/>
        </authorList>
    </citation>
    <scope>NUCLEOTIDE SEQUENCE [LARGE SCALE GENOMIC DNA]</scope>
    <source>
        <strain evidence="2">CCUG 70865</strain>
    </source>
</reference>
<comment type="caution">
    <text evidence="1">The sequence shown here is derived from an EMBL/GenBank/DDBJ whole genome shotgun (WGS) entry which is preliminary data.</text>
</comment>
<sequence>MKSIKNSLTIFFLSFIVFTSCKKDEKVSNQKISKENLESEAQEDTLQKAKSAVIFSFENQDNTEVIKITASEVSDDDKFFLVGSKNILTASKYKKSKDKLQFIKSEKLFVSDYYYVHIDPKHVLIKKIQKEDYFLFAVEEAPMGNGDTEYFLDFIILNISNLNFYTLKYSGEATLRSDESIDGKFLKNETLESNILIKKELYEFANKSKWVYNPSEKEKNINYYKNFEQKWYLDNDKHLDPSVFKSTYYTENLFQYNGNYNNDQVTENTDFKIVTYFRNNIIGYDKNKKLYFPIFVENCVSGCHKEVKFISESEIEISYSEIQTQKPDTIDLHKIKFTN</sequence>